<dbReference type="PROSITE" id="PS01124">
    <property type="entry name" value="HTH_ARAC_FAMILY_2"/>
    <property type="match status" value="1"/>
</dbReference>
<dbReference type="PANTHER" id="PTHR43280">
    <property type="entry name" value="ARAC-FAMILY TRANSCRIPTIONAL REGULATOR"/>
    <property type="match status" value="1"/>
</dbReference>
<dbReference type="PANTHER" id="PTHR43280:SF2">
    <property type="entry name" value="HTH-TYPE TRANSCRIPTIONAL REGULATOR EXSA"/>
    <property type="match status" value="1"/>
</dbReference>
<reference evidence="6" key="1">
    <citation type="journal article" date="2019" name="Int. J. Syst. Evol. Microbiol.">
        <title>The Global Catalogue of Microorganisms (GCM) 10K type strain sequencing project: providing services to taxonomists for standard genome sequencing and annotation.</title>
        <authorList>
            <consortium name="The Broad Institute Genomics Platform"/>
            <consortium name="The Broad Institute Genome Sequencing Center for Infectious Disease"/>
            <person name="Wu L."/>
            <person name="Ma J."/>
        </authorList>
    </citation>
    <scope>NUCLEOTIDE SEQUENCE [LARGE SCALE GENOMIC DNA]</scope>
    <source>
        <strain evidence="6">KACC 14058</strain>
    </source>
</reference>
<dbReference type="InterPro" id="IPR018060">
    <property type="entry name" value="HTH_AraC"/>
</dbReference>
<gene>
    <name evidence="5" type="ORF">ACFOZ1_00390</name>
</gene>
<dbReference type="Pfam" id="PF12833">
    <property type="entry name" value="HTH_18"/>
    <property type="match status" value="1"/>
</dbReference>
<feature type="domain" description="HTH araC/xylS-type" evidence="4">
    <location>
        <begin position="179"/>
        <end position="277"/>
    </location>
</feature>
<dbReference type="RefSeq" id="WP_390194709.1">
    <property type="nucleotide sequence ID" value="NZ_JBHSDV010000001.1"/>
</dbReference>
<evidence type="ECO:0000256" key="3">
    <source>
        <dbReference type="ARBA" id="ARBA00023163"/>
    </source>
</evidence>
<name>A0ABV8VSS6_9BACI</name>
<evidence type="ECO:0000313" key="6">
    <source>
        <dbReference type="Proteomes" id="UP001595880"/>
    </source>
</evidence>
<dbReference type="Gene3D" id="1.10.10.60">
    <property type="entry name" value="Homeodomain-like"/>
    <property type="match status" value="2"/>
</dbReference>
<keyword evidence="2" id="KW-0238">DNA-binding</keyword>
<evidence type="ECO:0000313" key="5">
    <source>
        <dbReference type="EMBL" id="MFC4386253.1"/>
    </source>
</evidence>
<dbReference type="SUPFAM" id="SSF46689">
    <property type="entry name" value="Homeodomain-like"/>
    <property type="match status" value="2"/>
</dbReference>
<dbReference type="Gene3D" id="2.60.120.10">
    <property type="entry name" value="Jelly Rolls"/>
    <property type="match status" value="1"/>
</dbReference>
<dbReference type="InterPro" id="IPR014710">
    <property type="entry name" value="RmlC-like_jellyroll"/>
</dbReference>
<dbReference type="Pfam" id="PF02311">
    <property type="entry name" value="AraC_binding"/>
    <property type="match status" value="1"/>
</dbReference>
<dbReference type="SMART" id="SM00342">
    <property type="entry name" value="HTH_ARAC"/>
    <property type="match status" value="1"/>
</dbReference>
<protein>
    <submittedName>
        <fullName evidence="5">Helix-turn-helix domain-containing protein</fullName>
    </submittedName>
</protein>
<evidence type="ECO:0000256" key="2">
    <source>
        <dbReference type="ARBA" id="ARBA00023125"/>
    </source>
</evidence>
<keyword evidence="3" id="KW-0804">Transcription</keyword>
<dbReference type="InterPro" id="IPR037923">
    <property type="entry name" value="HTH-like"/>
</dbReference>
<evidence type="ECO:0000256" key="1">
    <source>
        <dbReference type="ARBA" id="ARBA00023015"/>
    </source>
</evidence>
<dbReference type="InterPro" id="IPR009057">
    <property type="entry name" value="Homeodomain-like_sf"/>
</dbReference>
<accession>A0ABV8VSS6</accession>
<organism evidence="5 6">
    <name type="scientific">Gracilibacillus marinus</name>
    <dbReference type="NCBI Taxonomy" id="630535"/>
    <lineage>
        <taxon>Bacteria</taxon>
        <taxon>Bacillati</taxon>
        <taxon>Bacillota</taxon>
        <taxon>Bacilli</taxon>
        <taxon>Bacillales</taxon>
        <taxon>Bacillaceae</taxon>
        <taxon>Gracilibacillus</taxon>
    </lineage>
</organism>
<dbReference type="SUPFAM" id="SSF51215">
    <property type="entry name" value="Regulatory protein AraC"/>
    <property type="match status" value="1"/>
</dbReference>
<dbReference type="EMBL" id="JBHSDV010000001">
    <property type="protein sequence ID" value="MFC4386253.1"/>
    <property type="molecule type" value="Genomic_DNA"/>
</dbReference>
<comment type="caution">
    <text evidence="5">The sequence shown here is derived from an EMBL/GenBank/DDBJ whole genome shotgun (WGS) entry which is preliminary data.</text>
</comment>
<dbReference type="Proteomes" id="UP001595880">
    <property type="component" value="Unassembled WGS sequence"/>
</dbReference>
<dbReference type="InterPro" id="IPR003313">
    <property type="entry name" value="AraC-bd"/>
</dbReference>
<keyword evidence="1" id="KW-0805">Transcription regulation</keyword>
<sequence>MEKVNVSLRNQSFYLNYARGYENSKDMNNYHLHQDYEIFYMIEGEKAFTINGTDWVAKSGHLLFINKNVLHKSKVNDERYQRIVLNFKESFPFKEDIPLIIKLFHHGPLMLAITKEQSHFIKLLFEKMLSEYHTTKGRNEYYLRLLLSQLLIECDRLKYVETNTRLHKYGNRTNYTVINEIIMYINANYDTDLTLAHLSNQFFLNQQYISRMFKQSTGCSFIEYVNAIRVNEAKRLLIETDKKIAHIAKLVGYTSHVHFWRIFKSLTGDSPNDYRDSYVKM</sequence>
<evidence type="ECO:0000259" key="4">
    <source>
        <dbReference type="PROSITE" id="PS01124"/>
    </source>
</evidence>
<proteinExistence type="predicted"/>
<keyword evidence="6" id="KW-1185">Reference proteome</keyword>